<dbReference type="Pfam" id="PF14372">
    <property type="entry name" value="hAT-like_RNase-H"/>
    <property type="match status" value="1"/>
</dbReference>
<evidence type="ECO:0000259" key="1">
    <source>
        <dbReference type="Pfam" id="PF14372"/>
    </source>
</evidence>
<gene>
    <name evidence="2" type="ORF">Prudu_013045</name>
</gene>
<accession>A0A4Y1RDZ7</accession>
<sequence length="102" mass="11909">MVTMTVHKHKSGTHSFHTTLKLSATKTVTSNLIFTELIGLQVEIEKKMKDANHIMQRVDWSMKLKFDKYWGSFKGVNKLLFLGHVLDPRWKLEVLKISFHNL</sequence>
<dbReference type="PANTHER" id="PTHR23272:SF184">
    <property type="entry name" value="OS03G0311250 PROTEIN"/>
    <property type="match status" value="1"/>
</dbReference>
<dbReference type="AlphaFoldDB" id="A0A4Y1RDZ7"/>
<reference evidence="2" key="1">
    <citation type="journal article" date="2019" name="Science">
        <title>Mutation of a bHLH transcription factor allowed almond domestication.</title>
        <authorList>
            <person name="Sanchez-Perez R."/>
            <person name="Pavan S."/>
            <person name="Mazzeo R."/>
            <person name="Moldovan C."/>
            <person name="Aiese Cigliano R."/>
            <person name="Del Cueto J."/>
            <person name="Ricciardi F."/>
            <person name="Lotti C."/>
            <person name="Ricciardi L."/>
            <person name="Dicenta F."/>
            <person name="Lopez-Marques R.L."/>
            <person name="Lindberg Moller B."/>
        </authorList>
    </citation>
    <scope>NUCLEOTIDE SEQUENCE</scope>
</reference>
<dbReference type="SUPFAM" id="SSF53098">
    <property type="entry name" value="Ribonuclease H-like"/>
    <property type="match status" value="1"/>
</dbReference>
<protein>
    <recommendedName>
        <fullName evidence="1">hAT-like transposase RNase-H fold domain-containing protein</fullName>
    </recommendedName>
</protein>
<dbReference type="EMBL" id="AP019300">
    <property type="protein sequence ID" value="BBH02480.1"/>
    <property type="molecule type" value="Genomic_DNA"/>
</dbReference>
<name>A0A4Y1RDZ7_PRUDU</name>
<dbReference type="InterPro" id="IPR025525">
    <property type="entry name" value="hAT-like_transposase_RNase-H"/>
</dbReference>
<dbReference type="GO" id="GO:0003677">
    <property type="term" value="F:DNA binding"/>
    <property type="evidence" value="ECO:0007669"/>
    <property type="project" value="InterPro"/>
</dbReference>
<dbReference type="PANTHER" id="PTHR23272">
    <property type="entry name" value="BED FINGER-RELATED"/>
    <property type="match status" value="1"/>
</dbReference>
<organism evidence="2">
    <name type="scientific">Prunus dulcis</name>
    <name type="common">Almond</name>
    <name type="synonym">Amygdalus dulcis</name>
    <dbReference type="NCBI Taxonomy" id="3755"/>
    <lineage>
        <taxon>Eukaryota</taxon>
        <taxon>Viridiplantae</taxon>
        <taxon>Streptophyta</taxon>
        <taxon>Embryophyta</taxon>
        <taxon>Tracheophyta</taxon>
        <taxon>Spermatophyta</taxon>
        <taxon>Magnoliopsida</taxon>
        <taxon>eudicotyledons</taxon>
        <taxon>Gunneridae</taxon>
        <taxon>Pentapetalae</taxon>
        <taxon>rosids</taxon>
        <taxon>fabids</taxon>
        <taxon>Rosales</taxon>
        <taxon>Rosaceae</taxon>
        <taxon>Amygdaloideae</taxon>
        <taxon>Amygdaleae</taxon>
        <taxon>Prunus</taxon>
    </lineage>
</organism>
<dbReference type="InterPro" id="IPR012337">
    <property type="entry name" value="RNaseH-like_sf"/>
</dbReference>
<feature type="domain" description="hAT-like transposase RNase-H fold" evidence="1">
    <location>
        <begin position="23"/>
        <end position="101"/>
    </location>
</feature>
<proteinExistence type="predicted"/>
<evidence type="ECO:0000313" key="2">
    <source>
        <dbReference type="EMBL" id="BBH02480.1"/>
    </source>
</evidence>